<dbReference type="Proteomes" id="UP000005667">
    <property type="component" value="Plasmid AZO_p3"/>
</dbReference>
<accession>G7ZEQ7</accession>
<protein>
    <recommendedName>
        <fullName evidence="4">Post-segregation antitoxin CcdA</fullName>
    </recommendedName>
</protein>
<evidence type="ECO:0008006" key="4">
    <source>
        <dbReference type="Google" id="ProtNLM"/>
    </source>
</evidence>
<geneLocation type="plasmid" evidence="2 3">
    <name>AZO_p3</name>
</geneLocation>
<dbReference type="AlphaFoldDB" id="G7ZEQ7"/>
<name>G7ZEQ7_AZOL4</name>
<evidence type="ECO:0000256" key="1">
    <source>
        <dbReference type="ARBA" id="ARBA00022649"/>
    </source>
</evidence>
<reference evidence="3" key="1">
    <citation type="journal article" date="2011" name="PLoS Genet.">
        <title>Azospirillum genomes reveal transition of bacteria from aquatic to terrestrial environments.</title>
        <authorList>
            <person name="Wisniewski-Dye F."/>
            <person name="Borziak K."/>
            <person name="Khalsa-Moyers G."/>
            <person name="Alexandre G."/>
            <person name="Sukharnikov L.O."/>
            <person name="Wuichet K."/>
            <person name="Hurst G.B."/>
            <person name="McDonald W.H."/>
            <person name="Robertson J.S."/>
            <person name="Barbe V."/>
            <person name="Calteau A."/>
            <person name="Rouy Z."/>
            <person name="Mangenot S."/>
            <person name="Prigent-Combaret C."/>
            <person name="Normand P."/>
            <person name="Boyer M."/>
            <person name="Siguier P."/>
            <person name="Dessaux Y."/>
            <person name="Elmerich C."/>
            <person name="Condemine G."/>
            <person name="Krishnen G."/>
            <person name="Kennedy I."/>
            <person name="Paterson A.H."/>
            <person name="Gonzalez V."/>
            <person name="Mavingui P."/>
            <person name="Zhulin I.B."/>
        </authorList>
    </citation>
    <scope>NUCLEOTIDE SEQUENCE [LARGE SCALE GENOMIC DNA]</scope>
    <source>
        <strain evidence="3">4B</strain>
    </source>
</reference>
<dbReference type="Pfam" id="PF07362">
    <property type="entry name" value="CcdA"/>
    <property type="match status" value="1"/>
</dbReference>
<gene>
    <name evidence="2" type="ordered locus">AZOLI_p30499</name>
</gene>
<dbReference type="KEGG" id="ali:AZOLI_p30499"/>
<evidence type="ECO:0000313" key="2">
    <source>
        <dbReference type="EMBL" id="CBS90314.1"/>
    </source>
</evidence>
<evidence type="ECO:0000313" key="3">
    <source>
        <dbReference type="Proteomes" id="UP000005667"/>
    </source>
</evidence>
<dbReference type="HOGENOM" id="CLU_157097_3_1_5"/>
<keyword evidence="3" id="KW-1185">Reference proteome</keyword>
<sequence>MAMERPMPDTRLPFDASAPKRATNVSLNSDLLEQAKALGINVSRACERGLADQIAELQRKRWLEENREALASSNAYVEAHGLPLARYRPY</sequence>
<keyword evidence="1" id="KW-1277">Toxin-antitoxin system</keyword>
<keyword evidence="2" id="KW-0614">Plasmid</keyword>
<proteinExistence type="predicted"/>
<dbReference type="InterPro" id="IPR009956">
    <property type="entry name" value="Post-segregation_anti-tox_CcdA"/>
</dbReference>
<organism evidence="2 3">
    <name type="scientific">Azospirillum lipoferum (strain 4B)</name>
    <dbReference type="NCBI Taxonomy" id="862719"/>
    <lineage>
        <taxon>Bacteria</taxon>
        <taxon>Pseudomonadati</taxon>
        <taxon>Pseudomonadota</taxon>
        <taxon>Alphaproteobacteria</taxon>
        <taxon>Rhodospirillales</taxon>
        <taxon>Azospirillaceae</taxon>
        <taxon>Azospirillum</taxon>
    </lineage>
</organism>
<dbReference type="OrthoDB" id="7191115at2"/>
<dbReference type="EMBL" id="FQ311871">
    <property type="protein sequence ID" value="CBS90314.1"/>
    <property type="molecule type" value="Genomic_DNA"/>
</dbReference>